<name>A0A183A913_9TREM</name>
<gene>
    <name evidence="1" type="ORF">ECPE_LOCUS3448</name>
</gene>
<reference evidence="1 2" key="2">
    <citation type="submission" date="2018-11" db="EMBL/GenBank/DDBJ databases">
        <authorList>
            <consortium name="Pathogen Informatics"/>
        </authorList>
    </citation>
    <scope>NUCLEOTIDE SEQUENCE [LARGE SCALE GENOMIC DNA]</scope>
    <source>
        <strain evidence="1 2">Egypt</strain>
    </source>
</reference>
<reference evidence="3" key="1">
    <citation type="submission" date="2016-06" db="UniProtKB">
        <authorList>
            <consortium name="WormBaseParasite"/>
        </authorList>
    </citation>
    <scope>IDENTIFICATION</scope>
</reference>
<dbReference type="Proteomes" id="UP000272942">
    <property type="component" value="Unassembled WGS sequence"/>
</dbReference>
<organism evidence="3">
    <name type="scientific">Echinostoma caproni</name>
    <dbReference type="NCBI Taxonomy" id="27848"/>
    <lineage>
        <taxon>Eukaryota</taxon>
        <taxon>Metazoa</taxon>
        <taxon>Spiralia</taxon>
        <taxon>Lophotrochozoa</taxon>
        <taxon>Platyhelminthes</taxon>
        <taxon>Trematoda</taxon>
        <taxon>Digenea</taxon>
        <taxon>Plagiorchiida</taxon>
        <taxon>Echinostomata</taxon>
        <taxon>Echinostomatoidea</taxon>
        <taxon>Echinostomatidae</taxon>
        <taxon>Echinostoma</taxon>
    </lineage>
</organism>
<evidence type="ECO:0000313" key="1">
    <source>
        <dbReference type="EMBL" id="VDP69552.1"/>
    </source>
</evidence>
<evidence type="ECO:0000313" key="3">
    <source>
        <dbReference type="WBParaSite" id="ECPE_0000345101-mRNA-1"/>
    </source>
</evidence>
<dbReference type="EMBL" id="UZAN01040408">
    <property type="protein sequence ID" value="VDP69552.1"/>
    <property type="molecule type" value="Genomic_DNA"/>
</dbReference>
<dbReference type="WBParaSite" id="ECPE_0000345101-mRNA-1">
    <property type="protein sequence ID" value="ECPE_0000345101-mRNA-1"/>
    <property type="gene ID" value="ECPE_0000345101"/>
</dbReference>
<keyword evidence="2" id="KW-1185">Reference proteome</keyword>
<sequence length="120" mass="13524">MQQSKLPPKSQCLTVVNLPEAEATTARARLDHDKQLLRSHMVTLSDGDEVEPAASIRVKAAFRLGKHRQDNSPRPLKVVLRAESEVKAILQRTHKLKGTPVRFLRDLDPDQRSKLKTALE</sequence>
<dbReference type="OrthoDB" id="7480989at2759"/>
<proteinExistence type="predicted"/>
<protein>
    <submittedName>
        <fullName evidence="3">DUF167 domain-containing protein</fullName>
    </submittedName>
</protein>
<evidence type="ECO:0000313" key="2">
    <source>
        <dbReference type="Proteomes" id="UP000272942"/>
    </source>
</evidence>
<dbReference type="AlphaFoldDB" id="A0A183A913"/>
<accession>A0A183A913</accession>